<feature type="transmembrane region" description="Helical" evidence="1">
    <location>
        <begin position="38"/>
        <end position="58"/>
    </location>
</feature>
<feature type="transmembrane region" description="Helical" evidence="1">
    <location>
        <begin position="6"/>
        <end position="26"/>
    </location>
</feature>
<reference evidence="2 3" key="1">
    <citation type="submission" date="2016-11" db="EMBL/GenBank/DDBJ databases">
        <title>Mixed transmission modes and dynamic genome evolution in an obligate animal-bacterial symbiosis.</title>
        <authorList>
            <person name="Russell S.L."/>
            <person name="Corbett-Detig R.B."/>
            <person name="Cavanaugh C.M."/>
        </authorList>
    </citation>
    <scope>NUCLEOTIDE SEQUENCE [LARGE SCALE GENOMIC DNA]</scope>
    <source>
        <strain evidence="2">MA-KB16</strain>
    </source>
</reference>
<keyword evidence="1" id="KW-0812">Transmembrane</keyword>
<keyword evidence="1" id="KW-0472">Membrane</keyword>
<accession>A0A1T2DDG2</accession>
<dbReference type="EMBL" id="MPNX01000063">
    <property type="protein sequence ID" value="OOY33740.1"/>
    <property type="molecule type" value="Genomic_DNA"/>
</dbReference>
<proteinExistence type="predicted"/>
<comment type="caution">
    <text evidence="2">The sequence shown here is derived from an EMBL/GenBank/DDBJ whole genome shotgun (WGS) entry which is preliminary data.</text>
</comment>
<name>A0A1T2DDG2_SOVGS</name>
<evidence type="ECO:0000313" key="3">
    <source>
        <dbReference type="Proteomes" id="UP000190962"/>
    </source>
</evidence>
<protein>
    <submittedName>
        <fullName evidence="2">Uncharacterized protein</fullName>
    </submittedName>
</protein>
<evidence type="ECO:0000313" key="2">
    <source>
        <dbReference type="EMBL" id="OOY33740.1"/>
    </source>
</evidence>
<dbReference type="RefSeq" id="WP_078454205.1">
    <property type="nucleotide sequence ID" value="NZ_MPNX01000063.1"/>
</dbReference>
<dbReference type="Proteomes" id="UP000190962">
    <property type="component" value="Unassembled WGS sequence"/>
</dbReference>
<gene>
    <name evidence="2" type="ORF">BOV88_13670</name>
</gene>
<dbReference type="AlphaFoldDB" id="A0A1T2DDG2"/>
<sequence>MINTEVIIFITAVYLAIMFVIAFRVDSRDHGQFSRFKPLIYTLSLAVYCTSWTFYGAVGTAATSGWNFFTIYLGPIIADSTH</sequence>
<evidence type="ECO:0000256" key="1">
    <source>
        <dbReference type="SAM" id="Phobius"/>
    </source>
</evidence>
<keyword evidence="1" id="KW-1133">Transmembrane helix</keyword>
<organism evidence="2 3">
    <name type="scientific">Solemya velum gill symbiont</name>
    <dbReference type="NCBI Taxonomy" id="2340"/>
    <lineage>
        <taxon>Bacteria</taxon>
        <taxon>Pseudomonadati</taxon>
        <taxon>Pseudomonadota</taxon>
        <taxon>Gammaproteobacteria</taxon>
        <taxon>sulfur-oxidizing symbionts</taxon>
    </lineage>
</organism>